<dbReference type="GO" id="GO:0016891">
    <property type="term" value="F:RNA endonuclease activity producing 5'-phosphomonoesters, hydrolytic mechanism"/>
    <property type="evidence" value="ECO:0007669"/>
    <property type="project" value="TreeGrafter"/>
</dbReference>
<dbReference type="PANTHER" id="PTHR43856:SF1">
    <property type="entry name" value="MITOCHONDRIAL CARDIOLIPIN HYDROLASE"/>
    <property type="match status" value="1"/>
</dbReference>
<proteinExistence type="inferred from homology"/>
<reference evidence="8 9" key="1">
    <citation type="journal article" date="2016" name="Nat. Commun.">
        <title>Thousands of microbial genomes shed light on interconnected biogeochemical processes in an aquifer system.</title>
        <authorList>
            <person name="Anantharaman K."/>
            <person name="Brown C.T."/>
            <person name="Hug L.A."/>
            <person name="Sharon I."/>
            <person name="Castelle C.J."/>
            <person name="Probst A.J."/>
            <person name="Thomas B.C."/>
            <person name="Singh A."/>
            <person name="Wilkins M.J."/>
            <person name="Karaoz U."/>
            <person name="Brodie E.L."/>
            <person name="Williams K.H."/>
            <person name="Hubbard S.S."/>
            <person name="Banfield J.F."/>
        </authorList>
    </citation>
    <scope>NUCLEOTIDE SEQUENCE [LARGE SCALE GENOMIC DNA]</scope>
</reference>
<dbReference type="GO" id="GO:0016042">
    <property type="term" value="P:lipid catabolic process"/>
    <property type="evidence" value="ECO:0007669"/>
    <property type="project" value="UniProtKB-KW"/>
</dbReference>
<dbReference type="Pfam" id="PF13091">
    <property type="entry name" value="PLDc_2"/>
    <property type="match status" value="1"/>
</dbReference>
<dbReference type="InterPro" id="IPR001736">
    <property type="entry name" value="PLipase_D/transphosphatidylase"/>
</dbReference>
<keyword evidence="6" id="KW-0443">Lipid metabolism</keyword>
<protein>
    <recommendedName>
        <fullName evidence="3">phospholipase D</fullName>
        <ecNumber evidence="3">3.1.4.4</ecNumber>
    </recommendedName>
</protein>
<evidence type="ECO:0000256" key="2">
    <source>
        <dbReference type="ARBA" id="ARBA00008664"/>
    </source>
</evidence>
<evidence type="ECO:0000256" key="6">
    <source>
        <dbReference type="ARBA" id="ARBA00023098"/>
    </source>
</evidence>
<evidence type="ECO:0000256" key="4">
    <source>
        <dbReference type="ARBA" id="ARBA00022801"/>
    </source>
</evidence>
<comment type="catalytic activity">
    <reaction evidence="1">
        <text>a 1,2-diacyl-sn-glycero-3-phosphocholine + H2O = a 1,2-diacyl-sn-glycero-3-phosphate + choline + H(+)</text>
        <dbReference type="Rhea" id="RHEA:14445"/>
        <dbReference type="ChEBI" id="CHEBI:15354"/>
        <dbReference type="ChEBI" id="CHEBI:15377"/>
        <dbReference type="ChEBI" id="CHEBI:15378"/>
        <dbReference type="ChEBI" id="CHEBI:57643"/>
        <dbReference type="ChEBI" id="CHEBI:58608"/>
        <dbReference type="EC" id="3.1.4.4"/>
    </reaction>
</comment>
<organism evidence="8 9">
    <name type="scientific">Candidatus Kaiserbacteria bacterium RIFCSPLOWO2_01_FULL_52_12b</name>
    <dbReference type="NCBI Taxonomy" id="1798509"/>
    <lineage>
        <taxon>Bacteria</taxon>
        <taxon>Candidatus Kaiseribacteriota</taxon>
    </lineage>
</organism>
<dbReference type="AlphaFoldDB" id="A0A1F6EXM8"/>
<gene>
    <name evidence="8" type="ORF">A3A36_01355</name>
</gene>
<dbReference type="PANTHER" id="PTHR43856">
    <property type="entry name" value="CARDIOLIPIN HYDROLASE"/>
    <property type="match status" value="1"/>
</dbReference>
<dbReference type="EC" id="3.1.4.4" evidence="3"/>
<dbReference type="InterPro" id="IPR051406">
    <property type="entry name" value="PLD_domain"/>
</dbReference>
<accession>A0A1F6EXM8</accession>
<keyword evidence="5" id="KW-0442">Lipid degradation</keyword>
<dbReference type="EMBL" id="MFLW01000010">
    <property type="protein sequence ID" value="OGG78367.1"/>
    <property type="molecule type" value="Genomic_DNA"/>
</dbReference>
<evidence type="ECO:0000256" key="1">
    <source>
        <dbReference type="ARBA" id="ARBA00000798"/>
    </source>
</evidence>
<dbReference type="GO" id="GO:0006793">
    <property type="term" value="P:phosphorus metabolic process"/>
    <property type="evidence" value="ECO:0007669"/>
    <property type="project" value="UniProtKB-ARBA"/>
</dbReference>
<dbReference type="PROSITE" id="PS50035">
    <property type="entry name" value="PLD"/>
    <property type="match status" value="1"/>
</dbReference>
<evidence type="ECO:0000259" key="7">
    <source>
        <dbReference type="PROSITE" id="PS50035"/>
    </source>
</evidence>
<feature type="domain" description="PLD phosphodiesterase" evidence="7">
    <location>
        <begin position="133"/>
        <end position="159"/>
    </location>
</feature>
<comment type="similarity">
    <text evidence="2">Belongs to the phospholipase D family.</text>
</comment>
<evidence type="ECO:0000313" key="9">
    <source>
        <dbReference type="Proteomes" id="UP000178811"/>
    </source>
</evidence>
<evidence type="ECO:0000256" key="3">
    <source>
        <dbReference type="ARBA" id="ARBA00012027"/>
    </source>
</evidence>
<keyword evidence="4" id="KW-0378">Hydrolase</keyword>
<comment type="caution">
    <text evidence="8">The sequence shown here is derived from an EMBL/GenBank/DDBJ whole genome shotgun (WGS) entry which is preliminary data.</text>
</comment>
<dbReference type="Proteomes" id="UP000178811">
    <property type="component" value="Unassembled WGS sequence"/>
</dbReference>
<dbReference type="InterPro" id="IPR025202">
    <property type="entry name" value="PLD-like_dom"/>
</dbReference>
<name>A0A1F6EXM8_9BACT</name>
<dbReference type="Gene3D" id="3.30.870.10">
    <property type="entry name" value="Endonuclease Chain A"/>
    <property type="match status" value="1"/>
</dbReference>
<dbReference type="GO" id="GO:0004630">
    <property type="term" value="F:phospholipase D activity"/>
    <property type="evidence" value="ECO:0007669"/>
    <property type="project" value="UniProtKB-EC"/>
</dbReference>
<sequence length="299" mass="31587">MKMKIIRAAIALVLVLAAGTIGYSMGGSGASVPAQTVSAPAADTVRVLYSLDQKQNDKEIIALIDSAKNHVYFAMYTFTLQNVADALVEAKKRGVDVRGIVDSEQSSNSYGAPIIKILKDGGVPVVAERHASGNGIMHIKAIVTDSAYAIGSYNWTNSATTINDEILEIGTDPALRQAYENILKKLLDAYKGNSAAAGAAAPVSIGIIDYTEAPKHVGEYASVRGTLVDAYTSASGTVFLDFCKNYKTCPFSGVIFADDAQKFGNLSRYAGSVVTLTGKIASYQGKAEIILSDPSQITK</sequence>
<dbReference type="CDD" id="cd09116">
    <property type="entry name" value="PLDc_Nuc_like"/>
    <property type="match status" value="1"/>
</dbReference>
<evidence type="ECO:0000313" key="8">
    <source>
        <dbReference type="EMBL" id="OGG78367.1"/>
    </source>
</evidence>
<dbReference type="SUPFAM" id="SSF56024">
    <property type="entry name" value="Phospholipase D/nuclease"/>
    <property type="match status" value="1"/>
</dbReference>
<evidence type="ECO:0000256" key="5">
    <source>
        <dbReference type="ARBA" id="ARBA00022963"/>
    </source>
</evidence>